<dbReference type="STRING" id="760142.Hipma_1111"/>
<dbReference type="Pfam" id="PF01386">
    <property type="entry name" value="Ribosomal_L25p"/>
    <property type="match status" value="1"/>
</dbReference>
<dbReference type="GO" id="GO:0022625">
    <property type="term" value="C:cytosolic large ribosomal subunit"/>
    <property type="evidence" value="ECO:0007669"/>
    <property type="project" value="TreeGrafter"/>
</dbReference>
<keyword evidence="3 5" id="KW-0689">Ribosomal protein</keyword>
<dbReference type="GO" id="GO:0008097">
    <property type="term" value="F:5S rRNA binding"/>
    <property type="evidence" value="ECO:0007669"/>
    <property type="project" value="InterPro"/>
</dbReference>
<evidence type="ECO:0000259" key="7">
    <source>
        <dbReference type="Pfam" id="PF14693"/>
    </source>
</evidence>
<dbReference type="InParanoid" id="F2LWG8"/>
<name>F2LWG8_HIPMA</name>
<evidence type="ECO:0000256" key="4">
    <source>
        <dbReference type="ARBA" id="ARBA00023274"/>
    </source>
</evidence>
<dbReference type="InterPro" id="IPR020056">
    <property type="entry name" value="Rbsml_bL25/Gln-tRNA_synth_N"/>
</dbReference>
<dbReference type="NCBIfam" id="NF004612">
    <property type="entry name" value="PRK05943.1"/>
    <property type="match status" value="1"/>
</dbReference>
<dbReference type="InterPro" id="IPR011035">
    <property type="entry name" value="Ribosomal_bL25/Gln-tRNA_synth"/>
</dbReference>
<keyword evidence="9" id="KW-1185">Reference proteome</keyword>
<dbReference type="NCBIfam" id="TIGR00731">
    <property type="entry name" value="bL25_bact_ctc"/>
    <property type="match status" value="1"/>
</dbReference>
<sequence length="195" mass="22140">MLITAQKRDIGTKAAKKLRREGKIPAVIYGADFGSEHIAVDRSEFMAAIRRSRRNDRFELKLDNEEFKVIVKEIQWHPVKEEVEHVDFYKLTEGRPVTVDVPVRVVGESKGVKMGGDLYQPRKRITVEALPEAIPNEIEIDVTNLQIGDVVHVFDLDMPEGVRVKSSKNFTLVAILGKALEETEEGEEEEIEEES</sequence>
<feature type="domain" description="Large ribosomal subunit protein bL25 L25" evidence="6">
    <location>
        <begin position="3"/>
        <end position="88"/>
    </location>
</feature>
<evidence type="ECO:0000259" key="6">
    <source>
        <dbReference type="Pfam" id="PF01386"/>
    </source>
</evidence>
<dbReference type="PANTHER" id="PTHR33284">
    <property type="entry name" value="RIBOSOMAL PROTEIN L25/GLN-TRNA SYNTHETASE, ANTI-CODON-BINDING DOMAIN-CONTAINING PROTEIN"/>
    <property type="match status" value="1"/>
</dbReference>
<keyword evidence="4 5" id="KW-0687">Ribonucleoprotein</keyword>
<proteinExistence type="inferred from homology"/>
<evidence type="ECO:0000256" key="3">
    <source>
        <dbReference type="ARBA" id="ARBA00022980"/>
    </source>
</evidence>
<dbReference type="Proteomes" id="UP000008139">
    <property type="component" value="Chromosome"/>
</dbReference>
<dbReference type="InterPro" id="IPR020057">
    <property type="entry name" value="Ribosomal_bL25_b-dom"/>
</dbReference>
<protein>
    <recommendedName>
        <fullName evidence="5">Large ribosomal subunit protein bL25</fullName>
    </recommendedName>
    <alternativeName>
        <fullName evidence="5">General stress protein CTC</fullName>
    </alternativeName>
</protein>
<keyword evidence="1 5" id="KW-0699">rRNA-binding</keyword>
<evidence type="ECO:0000313" key="9">
    <source>
        <dbReference type="Proteomes" id="UP000008139"/>
    </source>
</evidence>
<dbReference type="GO" id="GO:0003735">
    <property type="term" value="F:structural constituent of ribosome"/>
    <property type="evidence" value="ECO:0007669"/>
    <property type="project" value="InterPro"/>
</dbReference>
<dbReference type="GO" id="GO:0006412">
    <property type="term" value="P:translation"/>
    <property type="evidence" value="ECO:0007669"/>
    <property type="project" value="UniProtKB-UniRule"/>
</dbReference>
<comment type="function">
    <text evidence="5">This is one of the proteins that binds to the 5S RNA in the ribosome where it forms part of the central protuberance.</text>
</comment>
<comment type="subunit">
    <text evidence="5">Part of the 50S ribosomal subunit; part of the 5S rRNA/L5/L18/L25 subcomplex. Contacts the 5S rRNA. Binds to the 5S rRNA independently of L5 and L18.</text>
</comment>
<dbReference type="Gene3D" id="2.170.120.20">
    <property type="entry name" value="Ribosomal protein L25, beta domain"/>
    <property type="match status" value="1"/>
</dbReference>
<keyword evidence="2 5" id="KW-0694">RNA-binding</keyword>
<dbReference type="InterPro" id="IPR037121">
    <property type="entry name" value="Ribosomal_bL25_C"/>
</dbReference>
<evidence type="ECO:0000313" key="8">
    <source>
        <dbReference type="EMBL" id="AEA34077.1"/>
    </source>
</evidence>
<evidence type="ECO:0000256" key="5">
    <source>
        <dbReference type="HAMAP-Rule" id="MF_01334"/>
    </source>
</evidence>
<dbReference type="InterPro" id="IPR029751">
    <property type="entry name" value="Ribosomal_L25_dom"/>
</dbReference>
<dbReference type="HOGENOM" id="CLU_075939_2_1_7"/>
<dbReference type="KEGG" id="hmr:Hipma_1111"/>
<dbReference type="HAMAP" id="MF_01334">
    <property type="entry name" value="Ribosomal_bL25_CTC"/>
    <property type="match status" value="1"/>
</dbReference>
<reference evidence="9" key="2">
    <citation type="submission" date="2011-03" db="EMBL/GenBank/DDBJ databases">
        <title>The complete genome of Hippea maritima DSM 10411.</title>
        <authorList>
            <consortium name="US DOE Joint Genome Institute (JGI-PGF)"/>
            <person name="Lucas S."/>
            <person name="Copeland A."/>
            <person name="Lapidus A."/>
            <person name="Bruce D."/>
            <person name="Goodwin L."/>
            <person name="Pitluck S."/>
            <person name="Peters L."/>
            <person name="Kyrpides N."/>
            <person name="Mavromatis K."/>
            <person name="Pagani I."/>
            <person name="Ivanova N."/>
            <person name="Mikhailova N."/>
            <person name="Lu M."/>
            <person name="Detter J.C."/>
            <person name="Tapia R."/>
            <person name="Han C."/>
            <person name="Land M."/>
            <person name="Hauser L."/>
            <person name="Markowitz V."/>
            <person name="Cheng J.-F."/>
            <person name="Hugenholtz P."/>
            <person name="Woyke T."/>
            <person name="Wu D."/>
            <person name="Spring S."/>
            <person name="Schroeder M."/>
            <person name="Brambilla E."/>
            <person name="Klenk H.-P."/>
            <person name="Eisen J.A."/>
        </authorList>
    </citation>
    <scope>NUCLEOTIDE SEQUENCE [LARGE SCALE GENOMIC DNA]</scope>
    <source>
        <strain evidence="9">ATCC 700847 / DSM 10411 / MH2</strain>
    </source>
</reference>
<dbReference type="SUPFAM" id="SSF50715">
    <property type="entry name" value="Ribosomal protein L25-like"/>
    <property type="match status" value="1"/>
</dbReference>
<dbReference type="Pfam" id="PF14693">
    <property type="entry name" value="Ribosomal_TL5_C"/>
    <property type="match status" value="1"/>
</dbReference>
<evidence type="ECO:0000256" key="1">
    <source>
        <dbReference type="ARBA" id="ARBA00022730"/>
    </source>
</evidence>
<evidence type="ECO:0000256" key="2">
    <source>
        <dbReference type="ARBA" id="ARBA00022884"/>
    </source>
</evidence>
<dbReference type="PANTHER" id="PTHR33284:SF1">
    <property type="entry name" value="RIBOSOMAL PROTEIN L25_GLN-TRNA SYNTHETASE, ANTI-CODON-BINDING DOMAIN-CONTAINING PROTEIN"/>
    <property type="match status" value="1"/>
</dbReference>
<dbReference type="AlphaFoldDB" id="F2LWG8"/>
<accession>F2LWG8</accession>
<dbReference type="InterPro" id="IPR001021">
    <property type="entry name" value="Ribosomal_bL25_long"/>
</dbReference>
<dbReference type="CDD" id="cd00495">
    <property type="entry name" value="Ribosomal_L25_TL5_CTC"/>
    <property type="match status" value="1"/>
</dbReference>
<dbReference type="InterPro" id="IPR020930">
    <property type="entry name" value="Ribosomal_uL5_bac-type"/>
</dbReference>
<dbReference type="Gene3D" id="2.40.240.10">
    <property type="entry name" value="Ribosomal Protein L25, Chain P"/>
    <property type="match status" value="1"/>
</dbReference>
<comment type="similarity">
    <text evidence="5">Belongs to the bacterial ribosomal protein bL25 family. CTC subfamily.</text>
</comment>
<feature type="domain" description="Large ribosomal subunit protein bL25 beta" evidence="7">
    <location>
        <begin position="97"/>
        <end position="176"/>
    </location>
</feature>
<dbReference type="eggNOG" id="COG1825">
    <property type="taxonomic scope" value="Bacteria"/>
</dbReference>
<gene>
    <name evidence="5" type="primary">rplY</name>
    <name evidence="5" type="synonym">ctc</name>
    <name evidence="8" type="ordered locus">Hipma_1111</name>
</gene>
<reference evidence="8 9" key="1">
    <citation type="journal article" date="2011" name="Stand. Genomic Sci.">
        <title>Complete genome sequence of the thermophilic sulfur-reducer Hippea maritima type strain (MH(2)).</title>
        <authorList>
            <person name="Huntemann M."/>
            <person name="Lu M."/>
            <person name="Nolan M."/>
            <person name="Lapidus A."/>
            <person name="Lucas S."/>
            <person name="Hammon N."/>
            <person name="Deshpande S."/>
            <person name="Cheng J.F."/>
            <person name="Tapia R."/>
            <person name="Han C."/>
            <person name="Goodwin L."/>
            <person name="Pitluck S."/>
            <person name="Liolios K."/>
            <person name="Pagani I."/>
            <person name="Ivanova N."/>
            <person name="Ovchinikova G."/>
            <person name="Pati A."/>
            <person name="Chen A."/>
            <person name="Palaniappan K."/>
            <person name="Land M."/>
            <person name="Hauser L."/>
            <person name="Jeffries C.D."/>
            <person name="Detter J.C."/>
            <person name="Brambilla E.M."/>
            <person name="Rohde M."/>
            <person name="Spring S."/>
            <person name="Goker M."/>
            <person name="Woyke T."/>
            <person name="Bristow J."/>
            <person name="Eisen J.A."/>
            <person name="Markowitz V."/>
            <person name="Hugenholtz P."/>
            <person name="Kyrpides N.C."/>
            <person name="Klenk H.P."/>
            <person name="Mavromatis K."/>
        </authorList>
    </citation>
    <scope>NUCLEOTIDE SEQUENCE [LARGE SCALE GENOMIC DNA]</scope>
    <source>
        <strain evidence="9">ATCC 700847 / DSM 10411 / MH2</strain>
    </source>
</reference>
<organism evidence="8 9">
    <name type="scientific">Hippea maritima (strain ATCC 700847 / DSM 10411 / MH2)</name>
    <dbReference type="NCBI Taxonomy" id="760142"/>
    <lineage>
        <taxon>Bacteria</taxon>
        <taxon>Pseudomonadati</taxon>
        <taxon>Campylobacterota</taxon>
        <taxon>Desulfurellia</taxon>
        <taxon>Desulfurellales</taxon>
        <taxon>Hippeaceae</taxon>
        <taxon>Hippea</taxon>
    </lineage>
</organism>
<dbReference type="EMBL" id="CP002606">
    <property type="protein sequence ID" value="AEA34077.1"/>
    <property type="molecule type" value="Genomic_DNA"/>
</dbReference>